<evidence type="ECO:0000313" key="3">
    <source>
        <dbReference type="Proteomes" id="UP000638353"/>
    </source>
</evidence>
<sequence>MNENTSTITEPTVQPAPASGMSTASVFAPALSASAVVTATRGRQVFNDSDKSNYFEG</sequence>
<proteinExistence type="predicted"/>
<dbReference type="EMBL" id="BMVC01000031">
    <property type="protein sequence ID" value="GHD18753.1"/>
    <property type="molecule type" value="Genomic_DNA"/>
</dbReference>
<dbReference type="Proteomes" id="UP000638353">
    <property type="component" value="Unassembled WGS sequence"/>
</dbReference>
<name>A0A918X9D2_9ACTN</name>
<dbReference type="AlphaFoldDB" id="A0A918X9D2"/>
<organism evidence="2 3">
    <name type="scientific">Streptomyces finlayi</name>
    <dbReference type="NCBI Taxonomy" id="67296"/>
    <lineage>
        <taxon>Bacteria</taxon>
        <taxon>Bacillati</taxon>
        <taxon>Actinomycetota</taxon>
        <taxon>Actinomycetes</taxon>
        <taxon>Kitasatosporales</taxon>
        <taxon>Streptomycetaceae</taxon>
        <taxon>Streptomyces</taxon>
    </lineage>
</organism>
<evidence type="ECO:0000256" key="1">
    <source>
        <dbReference type="SAM" id="MobiDB-lite"/>
    </source>
</evidence>
<evidence type="ECO:0000313" key="2">
    <source>
        <dbReference type="EMBL" id="GHD18753.1"/>
    </source>
</evidence>
<dbReference type="RefSeq" id="WP_189828393.1">
    <property type="nucleotide sequence ID" value="NZ_BMVC01000031.1"/>
</dbReference>
<gene>
    <name evidence="2" type="ORF">GCM10010334_81860</name>
</gene>
<comment type="caution">
    <text evidence="2">The sequence shown here is derived from an EMBL/GenBank/DDBJ whole genome shotgun (WGS) entry which is preliminary data.</text>
</comment>
<feature type="compositionally biased region" description="Polar residues" evidence="1">
    <location>
        <begin position="1"/>
        <end position="12"/>
    </location>
</feature>
<protein>
    <submittedName>
        <fullName evidence="2">Uncharacterized protein</fullName>
    </submittedName>
</protein>
<reference evidence="2" key="2">
    <citation type="submission" date="2020-09" db="EMBL/GenBank/DDBJ databases">
        <authorList>
            <person name="Sun Q."/>
            <person name="Ohkuma M."/>
        </authorList>
    </citation>
    <scope>NUCLEOTIDE SEQUENCE</scope>
    <source>
        <strain evidence="2">JCM 4637</strain>
    </source>
</reference>
<feature type="region of interest" description="Disordered" evidence="1">
    <location>
        <begin position="1"/>
        <end position="21"/>
    </location>
</feature>
<accession>A0A918X9D2</accession>
<reference evidence="2" key="1">
    <citation type="journal article" date="2014" name="Int. J. Syst. Evol. Microbiol.">
        <title>Complete genome sequence of Corynebacterium casei LMG S-19264T (=DSM 44701T), isolated from a smear-ripened cheese.</title>
        <authorList>
            <consortium name="US DOE Joint Genome Institute (JGI-PGF)"/>
            <person name="Walter F."/>
            <person name="Albersmeier A."/>
            <person name="Kalinowski J."/>
            <person name="Ruckert C."/>
        </authorList>
    </citation>
    <scope>NUCLEOTIDE SEQUENCE</scope>
    <source>
        <strain evidence="2">JCM 4637</strain>
    </source>
</reference>